<dbReference type="FunCoup" id="D8QZL2">
    <property type="interactions" value="1709"/>
</dbReference>
<accession>D8QZL2</accession>
<dbReference type="eggNOG" id="KOG4197">
    <property type="taxonomic scope" value="Eukaryota"/>
</dbReference>
<evidence type="ECO:0000313" key="5">
    <source>
        <dbReference type="EMBL" id="EFJ34819.1"/>
    </source>
</evidence>
<dbReference type="PROSITE" id="PS51375">
    <property type="entry name" value="PPR"/>
    <property type="match status" value="5"/>
</dbReference>
<gene>
    <name evidence="5" type="ORF">SELMODRAFT_438810</name>
</gene>
<dbReference type="InParanoid" id="D8QZL2"/>
<feature type="region of interest" description="Disordered" evidence="3">
    <location>
        <begin position="43"/>
        <end position="171"/>
    </location>
</feature>
<feature type="domain" description="Homing endonuclease LAGLIDADG" evidence="4">
    <location>
        <begin position="689"/>
        <end position="857"/>
    </location>
</feature>
<keyword evidence="1" id="KW-0677">Repeat</keyword>
<feature type="repeat" description="PPR" evidence="2">
    <location>
        <begin position="479"/>
        <end position="513"/>
    </location>
</feature>
<dbReference type="GO" id="GO:0004519">
    <property type="term" value="F:endonuclease activity"/>
    <property type="evidence" value="ECO:0007669"/>
    <property type="project" value="InterPro"/>
</dbReference>
<feature type="compositionally biased region" description="Acidic residues" evidence="3">
    <location>
        <begin position="901"/>
        <end position="913"/>
    </location>
</feature>
<protein>
    <recommendedName>
        <fullName evidence="4">Homing endonuclease LAGLIDADG domain-containing protein</fullName>
    </recommendedName>
</protein>
<name>D8QZL2_SELML</name>
<evidence type="ECO:0000256" key="3">
    <source>
        <dbReference type="SAM" id="MobiDB-lite"/>
    </source>
</evidence>
<sequence length="919" mass="105582">MSCNGLVAMPSMTSILAKRAGCYTSIRGKCLLATAAAEFPARSSSDVSVPGQGFRNRPQRVPWGSDFWERGNGGDRGREFSDRDAGGAVEEGGVPFKDPKRTPRKPRKRLQQLPPYGNPRESDIRFSRRENEIGRATKILSSLNDAPPKSAVVERSSDSTAERDEGDFPDEAPACAVKQIPAYPTTIYGHPIEHWRVKVLEKKKARAAELAKLDADLDESVYLNEEWKRKRIHWLCTEIPRLDSMQTVKILNSQVKWLHNKDISIVCHRLLSIDHFIRAHRVFKWSQQRPWFVLDFQLASRMSELLGQTGKVGRARDLFDIIIQYAYVPKESTYSTLIKSYLQDGRYKYVDEAWKLYNRMREFGGYEPPAIVKHSLFKFLTESGKASLRWADRANAVFNSIRECNLPCTTEMYETLVIIHAVKGDEARVQFLVDDMKSQGLELSPLIFGALIRVCSKSGNYVKAEKLFEQLKETQEELDWHYYIALMEAYGKAGLPGKAMDLFRETENSPTFPKFALFKIIIEVMASNDQVEATEELLGKLHPSLYKFQTLQSAFNAVMDMYSRLGKFDKVDSTYAYMSKHGCRPNRESYHLQLQAFIDSGRLDKAEELYNNMIERKCLRPDFKTHGIMLGAFGKADRKDKVKEIFKLLTEHRQPVPEEFQPYVEASVKTTWVEKAKLYVRPKLTSTQRAILAGVLLAGTRMTAASYNGACIHFEQDAESYKGQALIHNLYEIFTDWAVETPKVVEDSGGQGRKLHFQTTPNVKFYFYYHQYRPNGEQKIPRLVHRWIPELTLAYWYMYGGHRSPDGRSMVFNAEAYDHKELCLVVEAMYERRIQCRIMRDERGKHYLEISSESAVWLWKLVAEYVLPELIPLLKIEPTSEQVLELPEPTHPFSRPGSSGEETDSEKEDDLSEDQNFLP</sequence>
<keyword evidence="6" id="KW-1185">Reference proteome</keyword>
<evidence type="ECO:0000259" key="4">
    <source>
        <dbReference type="Pfam" id="PF03161"/>
    </source>
</evidence>
<dbReference type="Gramene" id="EFJ34819">
    <property type="protein sequence ID" value="EFJ34819"/>
    <property type="gene ID" value="SELMODRAFT_438810"/>
</dbReference>
<dbReference type="Pfam" id="PF01535">
    <property type="entry name" value="PPR"/>
    <property type="match status" value="3"/>
</dbReference>
<feature type="repeat" description="PPR" evidence="2">
    <location>
        <begin position="330"/>
        <end position="367"/>
    </location>
</feature>
<dbReference type="OMA" id="MESYAQR"/>
<dbReference type="InterPro" id="IPR004860">
    <property type="entry name" value="LAGLIDADG_dom"/>
</dbReference>
<organism evidence="6">
    <name type="scientific">Selaginella moellendorffii</name>
    <name type="common">Spikemoss</name>
    <dbReference type="NCBI Taxonomy" id="88036"/>
    <lineage>
        <taxon>Eukaryota</taxon>
        <taxon>Viridiplantae</taxon>
        <taxon>Streptophyta</taxon>
        <taxon>Embryophyta</taxon>
        <taxon>Tracheophyta</taxon>
        <taxon>Lycopodiopsida</taxon>
        <taxon>Selaginellales</taxon>
        <taxon>Selaginellaceae</taxon>
        <taxon>Selaginella</taxon>
    </lineage>
</organism>
<dbReference type="InterPro" id="IPR052500">
    <property type="entry name" value="Chloro/Mito_RNA_Process"/>
</dbReference>
<feature type="repeat" description="PPR" evidence="2">
    <location>
        <begin position="551"/>
        <end position="585"/>
    </location>
</feature>
<dbReference type="GO" id="GO:0000373">
    <property type="term" value="P:Group II intron splicing"/>
    <property type="evidence" value="ECO:0000318"/>
    <property type="project" value="GO_Central"/>
</dbReference>
<dbReference type="InterPro" id="IPR027434">
    <property type="entry name" value="Homing_endonucl"/>
</dbReference>
<dbReference type="Proteomes" id="UP000001514">
    <property type="component" value="Unassembled WGS sequence"/>
</dbReference>
<dbReference type="PANTHER" id="PTHR47539:SF1">
    <property type="entry name" value="PENTATRICOPEPTIDE REPEAT-CONTAINING PROTEIN OTP51, CHLOROPLASTIC"/>
    <property type="match status" value="1"/>
</dbReference>
<dbReference type="KEGG" id="smo:SELMODRAFT_438810"/>
<dbReference type="GO" id="GO:0045292">
    <property type="term" value="P:mRNA cis splicing, via spliceosome"/>
    <property type="evidence" value="ECO:0000318"/>
    <property type="project" value="GO_Central"/>
</dbReference>
<feature type="compositionally biased region" description="Basic and acidic residues" evidence="3">
    <location>
        <begin position="67"/>
        <end position="85"/>
    </location>
</feature>
<dbReference type="HOGENOM" id="CLU_318427_0_0_1"/>
<dbReference type="PANTHER" id="PTHR47539">
    <property type="entry name" value="PENTATRICOPEPTIDE REPEAT-CONTAINING PROTEIN OTP51, CHLOROPLASTIC"/>
    <property type="match status" value="1"/>
</dbReference>
<dbReference type="GO" id="GO:0048564">
    <property type="term" value="P:photosystem I assembly"/>
    <property type="evidence" value="ECO:0000318"/>
    <property type="project" value="GO_Central"/>
</dbReference>
<feature type="repeat" description="PPR" evidence="2">
    <location>
        <begin position="444"/>
        <end position="478"/>
    </location>
</feature>
<reference evidence="5 6" key="1">
    <citation type="journal article" date="2011" name="Science">
        <title>The Selaginella genome identifies genetic changes associated with the evolution of vascular plants.</title>
        <authorList>
            <person name="Banks J.A."/>
            <person name="Nishiyama T."/>
            <person name="Hasebe M."/>
            <person name="Bowman J.L."/>
            <person name="Gribskov M."/>
            <person name="dePamphilis C."/>
            <person name="Albert V.A."/>
            <person name="Aono N."/>
            <person name="Aoyama T."/>
            <person name="Ambrose B.A."/>
            <person name="Ashton N.W."/>
            <person name="Axtell M.J."/>
            <person name="Barker E."/>
            <person name="Barker M.S."/>
            <person name="Bennetzen J.L."/>
            <person name="Bonawitz N.D."/>
            <person name="Chapple C."/>
            <person name="Cheng C."/>
            <person name="Correa L.G."/>
            <person name="Dacre M."/>
            <person name="DeBarry J."/>
            <person name="Dreyer I."/>
            <person name="Elias M."/>
            <person name="Engstrom E.M."/>
            <person name="Estelle M."/>
            <person name="Feng L."/>
            <person name="Finet C."/>
            <person name="Floyd S.K."/>
            <person name="Frommer W.B."/>
            <person name="Fujita T."/>
            <person name="Gramzow L."/>
            <person name="Gutensohn M."/>
            <person name="Harholt J."/>
            <person name="Hattori M."/>
            <person name="Heyl A."/>
            <person name="Hirai T."/>
            <person name="Hiwatashi Y."/>
            <person name="Ishikawa M."/>
            <person name="Iwata M."/>
            <person name="Karol K.G."/>
            <person name="Koehler B."/>
            <person name="Kolukisaoglu U."/>
            <person name="Kubo M."/>
            <person name="Kurata T."/>
            <person name="Lalonde S."/>
            <person name="Li K."/>
            <person name="Li Y."/>
            <person name="Litt A."/>
            <person name="Lyons E."/>
            <person name="Manning G."/>
            <person name="Maruyama T."/>
            <person name="Michael T.P."/>
            <person name="Mikami K."/>
            <person name="Miyazaki S."/>
            <person name="Morinaga S."/>
            <person name="Murata T."/>
            <person name="Mueller-Roeber B."/>
            <person name="Nelson D.R."/>
            <person name="Obara M."/>
            <person name="Oguri Y."/>
            <person name="Olmstead R.G."/>
            <person name="Onodera N."/>
            <person name="Petersen B.L."/>
            <person name="Pils B."/>
            <person name="Prigge M."/>
            <person name="Rensing S.A."/>
            <person name="Riano-Pachon D.M."/>
            <person name="Roberts A.W."/>
            <person name="Sato Y."/>
            <person name="Scheller H.V."/>
            <person name="Schulz B."/>
            <person name="Schulz C."/>
            <person name="Shakirov E.V."/>
            <person name="Shibagaki N."/>
            <person name="Shinohara N."/>
            <person name="Shippen D.E."/>
            <person name="Soerensen I."/>
            <person name="Sotooka R."/>
            <person name="Sugimoto N."/>
            <person name="Sugita M."/>
            <person name="Sumikawa N."/>
            <person name="Tanurdzic M."/>
            <person name="Theissen G."/>
            <person name="Ulvskov P."/>
            <person name="Wakazuki S."/>
            <person name="Weng J.K."/>
            <person name="Willats W.W."/>
            <person name="Wipf D."/>
            <person name="Wolf P.G."/>
            <person name="Yang L."/>
            <person name="Zimmer A.D."/>
            <person name="Zhu Q."/>
            <person name="Mitros T."/>
            <person name="Hellsten U."/>
            <person name="Loque D."/>
            <person name="Otillar R."/>
            <person name="Salamov A."/>
            <person name="Schmutz J."/>
            <person name="Shapiro H."/>
            <person name="Lindquist E."/>
            <person name="Lucas S."/>
            <person name="Rokhsar D."/>
            <person name="Grigoriev I.V."/>
        </authorList>
    </citation>
    <scope>NUCLEOTIDE SEQUENCE [LARGE SCALE GENOMIC DNA]</scope>
</reference>
<dbReference type="Gene3D" id="1.25.40.10">
    <property type="entry name" value="Tetratricopeptide repeat domain"/>
    <property type="match status" value="3"/>
</dbReference>
<dbReference type="InterPro" id="IPR002885">
    <property type="entry name" value="PPR_rpt"/>
</dbReference>
<evidence type="ECO:0000256" key="2">
    <source>
        <dbReference type="PROSITE-ProRule" id="PRU00708"/>
    </source>
</evidence>
<dbReference type="SUPFAM" id="SSF55608">
    <property type="entry name" value="Homing endonucleases"/>
    <property type="match status" value="1"/>
</dbReference>
<dbReference type="AlphaFoldDB" id="D8QZL2"/>
<evidence type="ECO:0000256" key="1">
    <source>
        <dbReference type="ARBA" id="ARBA00022737"/>
    </source>
</evidence>
<dbReference type="InterPro" id="IPR011990">
    <property type="entry name" value="TPR-like_helical_dom_sf"/>
</dbReference>
<dbReference type="NCBIfam" id="TIGR00756">
    <property type="entry name" value="PPR"/>
    <property type="match status" value="4"/>
</dbReference>
<feature type="repeat" description="PPR" evidence="2">
    <location>
        <begin position="586"/>
        <end position="620"/>
    </location>
</feature>
<evidence type="ECO:0000313" key="6">
    <source>
        <dbReference type="Proteomes" id="UP000001514"/>
    </source>
</evidence>
<dbReference type="OrthoDB" id="2020589at2759"/>
<proteinExistence type="predicted"/>
<dbReference type="EMBL" id="GL377569">
    <property type="protein sequence ID" value="EFJ34819.1"/>
    <property type="molecule type" value="Genomic_DNA"/>
</dbReference>
<dbReference type="Gene3D" id="3.10.28.10">
    <property type="entry name" value="Homing endonucleases"/>
    <property type="match status" value="2"/>
</dbReference>
<feature type="compositionally biased region" description="Basic and acidic residues" evidence="3">
    <location>
        <begin position="120"/>
        <end position="135"/>
    </location>
</feature>
<dbReference type="Pfam" id="PF03161">
    <property type="entry name" value="LAGLIDADG_2"/>
    <property type="match status" value="1"/>
</dbReference>
<feature type="region of interest" description="Disordered" evidence="3">
    <location>
        <begin position="884"/>
        <end position="919"/>
    </location>
</feature>
<dbReference type="Pfam" id="PF13812">
    <property type="entry name" value="PPR_3"/>
    <property type="match status" value="1"/>
</dbReference>